<comment type="caution">
    <text evidence="1">The sequence shown here is derived from an EMBL/GenBank/DDBJ whole genome shotgun (WGS) entry which is preliminary data.</text>
</comment>
<proteinExistence type="predicted"/>
<accession>A0AAV0TK27</accession>
<name>A0AAV0TK27_9STRA</name>
<reference evidence="1" key="1">
    <citation type="submission" date="2022-12" db="EMBL/GenBank/DDBJ databases">
        <authorList>
            <person name="Webb A."/>
        </authorList>
    </citation>
    <scope>NUCLEOTIDE SEQUENCE</scope>
    <source>
        <strain evidence="1">Pf2</strain>
    </source>
</reference>
<organism evidence="1 2">
    <name type="scientific">Peronospora farinosa</name>
    <dbReference type="NCBI Taxonomy" id="134698"/>
    <lineage>
        <taxon>Eukaryota</taxon>
        <taxon>Sar</taxon>
        <taxon>Stramenopiles</taxon>
        <taxon>Oomycota</taxon>
        <taxon>Peronosporomycetes</taxon>
        <taxon>Peronosporales</taxon>
        <taxon>Peronosporaceae</taxon>
        <taxon>Peronospora</taxon>
    </lineage>
</organism>
<dbReference type="EMBL" id="CANTFK010000705">
    <property type="protein sequence ID" value="CAI5723274.1"/>
    <property type="molecule type" value="Genomic_DNA"/>
</dbReference>
<dbReference type="Proteomes" id="UP001159659">
    <property type="component" value="Unassembled WGS sequence"/>
</dbReference>
<evidence type="ECO:0000313" key="2">
    <source>
        <dbReference type="Proteomes" id="UP001159659"/>
    </source>
</evidence>
<evidence type="ECO:0000313" key="1">
    <source>
        <dbReference type="EMBL" id="CAI5723274.1"/>
    </source>
</evidence>
<protein>
    <submittedName>
        <fullName evidence="1">Uncharacterized protein</fullName>
    </submittedName>
</protein>
<dbReference type="AlphaFoldDB" id="A0AAV0TK27"/>
<gene>
    <name evidence="1" type="ORF">PFR002_LOCUS4625</name>
</gene>
<sequence>MTSRIDRLEMSLMQIDGKEGLRGTLESGLFDSALGRRIGGGLMNRKLLGLMPPRRSPEPPAAPRPRLRAPILGQMLFEPLDLRVPPPQQQQQAPAMQQA</sequence>